<comment type="caution">
    <text evidence="1">The sequence shown here is derived from an EMBL/GenBank/DDBJ whole genome shotgun (WGS) entry which is preliminary data.</text>
</comment>
<keyword evidence="2" id="KW-1185">Reference proteome</keyword>
<dbReference type="Proteomes" id="UP000523821">
    <property type="component" value="Unassembled WGS sequence"/>
</dbReference>
<dbReference type="SUPFAM" id="SSF53474">
    <property type="entry name" value="alpha/beta-Hydrolases"/>
    <property type="match status" value="1"/>
</dbReference>
<evidence type="ECO:0000313" key="2">
    <source>
        <dbReference type="Proteomes" id="UP000523821"/>
    </source>
</evidence>
<dbReference type="InterPro" id="IPR029058">
    <property type="entry name" value="AB_hydrolase_fold"/>
</dbReference>
<reference evidence="1 2" key="1">
    <citation type="submission" date="2020-08" db="EMBL/GenBank/DDBJ databases">
        <title>Genomic Encyclopedia of Type Strains, Phase IV (KMG-IV): sequencing the most valuable type-strain genomes for metagenomic binning, comparative biology and taxonomic classification.</title>
        <authorList>
            <person name="Goeker M."/>
        </authorList>
    </citation>
    <scope>NUCLEOTIDE SEQUENCE [LARGE SCALE GENOMIC DNA]</scope>
    <source>
        <strain evidence="1 2">DSM 16268</strain>
    </source>
</reference>
<name>A0A7W9FKR2_9HYPH</name>
<organism evidence="1 2">
    <name type="scientific">Prosthecomicrobium pneumaticum</name>
    <dbReference type="NCBI Taxonomy" id="81895"/>
    <lineage>
        <taxon>Bacteria</taxon>
        <taxon>Pseudomonadati</taxon>
        <taxon>Pseudomonadota</taxon>
        <taxon>Alphaproteobacteria</taxon>
        <taxon>Hyphomicrobiales</taxon>
        <taxon>Kaistiaceae</taxon>
        <taxon>Prosthecomicrobium</taxon>
    </lineage>
</organism>
<dbReference type="RefSeq" id="WP_183851934.1">
    <property type="nucleotide sequence ID" value="NZ_JACHOO010000001.1"/>
</dbReference>
<evidence type="ECO:0008006" key="3">
    <source>
        <dbReference type="Google" id="ProtNLM"/>
    </source>
</evidence>
<dbReference type="AlphaFoldDB" id="A0A7W9FKR2"/>
<dbReference type="EMBL" id="JACHOO010000001">
    <property type="protein sequence ID" value="MBB5751348.1"/>
    <property type="molecule type" value="Genomic_DNA"/>
</dbReference>
<sequence length="286" mass="31914">MITLYSGKDLDVRYLEGSDRLLVGFSHVTNEDAPVEVAFGERILGKLGRASGLFFVSRWNHWWQTREMEHGLAAIERSGVLEGRSAIMAYGSSMGGYGALLYGARLKASSVLSIAPQISIDPKRSGPDQRFRGRGRTLTFVNDRLIEEASRTAKTILVYDPRHREDRWNAEQIEAGLPHAQPIHLPVTGHPPTMFMLQAGMLVDFVAHVFATGDAPPDWRARRRAGRRGSRDYWRCLAAKARKRGWHALADRAEEEHAELVKQMPQPVQPAAAPPKRALEAAVTMT</sequence>
<accession>A0A7W9FKR2</accession>
<gene>
    <name evidence="1" type="ORF">GGQ63_000391</name>
</gene>
<evidence type="ECO:0000313" key="1">
    <source>
        <dbReference type="EMBL" id="MBB5751348.1"/>
    </source>
</evidence>
<protein>
    <recommendedName>
        <fullName evidence="3">Alpha/beta hydrolase</fullName>
    </recommendedName>
</protein>
<proteinExistence type="predicted"/>